<proteinExistence type="predicted"/>
<keyword evidence="2" id="KW-1185">Reference proteome</keyword>
<name>A0ACB8SU09_9AGAM</name>
<organism evidence="1 2">
    <name type="scientific">Artomyces pyxidatus</name>
    <dbReference type="NCBI Taxonomy" id="48021"/>
    <lineage>
        <taxon>Eukaryota</taxon>
        <taxon>Fungi</taxon>
        <taxon>Dikarya</taxon>
        <taxon>Basidiomycota</taxon>
        <taxon>Agaricomycotina</taxon>
        <taxon>Agaricomycetes</taxon>
        <taxon>Russulales</taxon>
        <taxon>Auriscalpiaceae</taxon>
        <taxon>Artomyces</taxon>
    </lineage>
</organism>
<comment type="caution">
    <text evidence="1">The sequence shown here is derived from an EMBL/GenBank/DDBJ whole genome shotgun (WGS) entry which is preliminary data.</text>
</comment>
<protein>
    <submittedName>
        <fullName evidence="1">Cytochrome P450</fullName>
    </submittedName>
</protein>
<sequence length="427" mass="47394">MLNPVFAAQHLRAFVPLFHRVARQLELVLQQLIAEGSREVELVDWISRLAVELIAQGALGCTFDSLSPNAGKHEFAAALKKYAPATSSLHFLRRVTHLLPKWPRILRFCACRIPSAKVHNIIRICDIMHKYSMQIFEEKKALLGNGDEEFAHQLSEGKDIISLLMRENKNAAERARLSEEEIIGQIGCVRVLSCAAHTDRSSRTFLFAGSETTSVALSRILLLLAENPNVQAKLRDELKEAFTSLPDGEMTYEVLSELPYLDAVCRETLRVYPPVSFISRTCKKGVAIPLSQPIETSDGPLSAIFVPQGTDTLVHLTAINRSKQIWGADAEEWKPERFLSPLPESVGEAHIPGVYSNTMTFSAGGYSCIGFKFAELELKVVLAHLVRSFRFSPSQSEIVWKYGGLTTPSVKGSDAVGPKLPMVVERL</sequence>
<dbReference type="EMBL" id="MU277224">
    <property type="protein sequence ID" value="KAI0059662.1"/>
    <property type="molecule type" value="Genomic_DNA"/>
</dbReference>
<evidence type="ECO:0000313" key="1">
    <source>
        <dbReference type="EMBL" id="KAI0059662.1"/>
    </source>
</evidence>
<dbReference type="Proteomes" id="UP000814140">
    <property type="component" value="Unassembled WGS sequence"/>
</dbReference>
<reference evidence="1" key="2">
    <citation type="journal article" date="2022" name="New Phytol.">
        <title>Evolutionary transition to the ectomycorrhizal habit in the genomes of a hyperdiverse lineage of mushroom-forming fungi.</title>
        <authorList>
            <person name="Looney B."/>
            <person name="Miyauchi S."/>
            <person name="Morin E."/>
            <person name="Drula E."/>
            <person name="Courty P.E."/>
            <person name="Kohler A."/>
            <person name="Kuo A."/>
            <person name="LaButti K."/>
            <person name="Pangilinan J."/>
            <person name="Lipzen A."/>
            <person name="Riley R."/>
            <person name="Andreopoulos W."/>
            <person name="He G."/>
            <person name="Johnson J."/>
            <person name="Nolan M."/>
            <person name="Tritt A."/>
            <person name="Barry K.W."/>
            <person name="Grigoriev I.V."/>
            <person name="Nagy L.G."/>
            <person name="Hibbett D."/>
            <person name="Henrissat B."/>
            <person name="Matheny P.B."/>
            <person name="Labbe J."/>
            <person name="Martin F.M."/>
        </authorList>
    </citation>
    <scope>NUCLEOTIDE SEQUENCE</scope>
    <source>
        <strain evidence="1">HHB10654</strain>
    </source>
</reference>
<evidence type="ECO:0000313" key="2">
    <source>
        <dbReference type="Proteomes" id="UP000814140"/>
    </source>
</evidence>
<gene>
    <name evidence="1" type="ORF">BV25DRAFT_1040842</name>
</gene>
<reference evidence="1" key="1">
    <citation type="submission" date="2021-03" db="EMBL/GenBank/DDBJ databases">
        <authorList>
            <consortium name="DOE Joint Genome Institute"/>
            <person name="Ahrendt S."/>
            <person name="Looney B.P."/>
            <person name="Miyauchi S."/>
            <person name="Morin E."/>
            <person name="Drula E."/>
            <person name="Courty P.E."/>
            <person name="Chicoki N."/>
            <person name="Fauchery L."/>
            <person name="Kohler A."/>
            <person name="Kuo A."/>
            <person name="Labutti K."/>
            <person name="Pangilinan J."/>
            <person name="Lipzen A."/>
            <person name="Riley R."/>
            <person name="Andreopoulos W."/>
            <person name="He G."/>
            <person name="Johnson J."/>
            <person name="Barry K.W."/>
            <person name="Grigoriev I.V."/>
            <person name="Nagy L."/>
            <person name="Hibbett D."/>
            <person name="Henrissat B."/>
            <person name="Matheny P.B."/>
            <person name="Labbe J."/>
            <person name="Martin F."/>
        </authorList>
    </citation>
    <scope>NUCLEOTIDE SEQUENCE</scope>
    <source>
        <strain evidence="1">HHB10654</strain>
    </source>
</reference>
<accession>A0ACB8SU09</accession>